<keyword evidence="2" id="KW-1185">Reference proteome</keyword>
<name>A0ABT4VS30_9HYPH</name>
<dbReference type="Proteomes" id="UP001148313">
    <property type="component" value="Unassembled WGS sequence"/>
</dbReference>
<dbReference type="EMBL" id="JAPJZH010000010">
    <property type="protein sequence ID" value="MDA4847005.1"/>
    <property type="molecule type" value="Genomic_DNA"/>
</dbReference>
<proteinExistence type="predicted"/>
<evidence type="ECO:0000313" key="1">
    <source>
        <dbReference type="EMBL" id="MDA4847005.1"/>
    </source>
</evidence>
<organism evidence="1 2">
    <name type="scientific">Hoeflea poritis</name>
    <dbReference type="NCBI Taxonomy" id="2993659"/>
    <lineage>
        <taxon>Bacteria</taxon>
        <taxon>Pseudomonadati</taxon>
        <taxon>Pseudomonadota</taxon>
        <taxon>Alphaproteobacteria</taxon>
        <taxon>Hyphomicrobiales</taxon>
        <taxon>Rhizobiaceae</taxon>
        <taxon>Hoeflea</taxon>
    </lineage>
</organism>
<accession>A0ABT4VS30</accession>
<comment type="caution">
    <text evidence="1">The sequence shown here is derived from an EMBL/GenBank/DDBJ whole genome shotgun (WGS) entry which is preliminary data.</text>
</comment>
<protein>
    <submittedName>
        <fullName evidence="1">Contact-dependent growth inhibition system immunity protein</fullName>
    </submittedName>
</protein>
<reference evidence="1" key="1">
    <citation type="submission" date="2022-11" db="EMBL/GenBank/DDBJ databases">
        <title>Hoeflea poritis sp. nov., isolated from scleractinian coral Porites lutea.</title>
        <authorList>
            <person name="Zhang G."/>
            <person name="Wei Q."/>
            <person name="Cai L."/>
        </authorList>
    </citation>
    <scope>NUCLEOTIDE SEQUENCE</scope>
    <source>
        <strain evidence="1">E7-10</strain>
    </source>
</reference>
<sequence length="163" mass="18224">MSKTLEELEDDYWGEAEYDSYLVQTCHALRHKPIDQFSVEDLRIMIGQNIGLVHLLPPAMDVIRGNPFASGDFYDGDLLQSVLRCELVQSGESELTSDLKAICARFVETLDSQAYENLFGDDAPEKYGLSDISATALRQEEVKKLAGESPFSDCLLFLKTHGN</sequence>
<evidence type="ECO:0000313" key="2">
    <source>
        <dbReference type="Proteomes" id="UP001148313"/>
    </source>
</evidence>
<dbReference type="Pfam" id="PF18616">
    <property type="entry name" value="CdiI_3"/>
    <property type="match status" value="1"/>
</dbReference>
<dbReference type="InterPro" id="IPR040547">
    <property type="entry name" value="CdiI"/>
</dbReference>
<gene>
    <name evidence="1" type="ORF">OOZ53_16720</name>
</gene>
<dbReference type="RefSeq" id="WP_271090803.1">
    <property type="nucleotide sequence ID" value="NZ_JAPJZH010000010.1"/>
</dbReference>
<dbReference type="CDD" id="cd20691">
    <property type="entry name" value="CdiI_EC536-like"/>
    <property type="match status" value="1"/>
</dbReference>